<dbReference type="EMBL" id="JABXXO010000012">
    <property type="protein sequence ID" value="KAF7762638.1"/>
    <property type="molecule type" value="Genomic_DNA"/>
</dbReference>
<feature type="transmembrane region" description="Helical" evidence="1">
    <location>
        <begin position="12"/>
        <end position="30"/>
    </location>
</feature>
<evidence type="ECO:0000313" key="3">
    <source>
        <dbReference type="Proteomes" id="UP000629468"/>
    </source>
</evidence>
<gene>
    <name evidence="2" type="ORF">Agabi119p4_9231</name>
</gene>
<organism evidence="2 3">
    <name type="scientific">Agaricus bisporus var. burnettii</name>
    <dbReference type="NCBI Taxonomy" id="192524"/>
    <lineage>
        <taxon>Eukaryota</taxon>
        <taxon>Fungi</taxon>
        <taxon>Dikarya</taxon>
        <taxon>Basidiomycota</taxon>
        <taxon>Agaricomycotina</taxon>
        <taxon>Agaricomycetes</taxon>
        <taxon>Agaricomycetidae</taxon>
        <taxon>Agaricales</taxon>
        <taxon>Agaricineae</taxon>
        <taxon>Agaricaceae</taxon>
        <taxon>Agaricus</taxon>
    </lineage>
</organism>
<keyword evidence="1" id="KW-1133">Transmembrane helix</keyword>
<evidence type="ECO:0000313" key="2">
    <source>
        <dbReference type="EMBL" id="KAF7762638.1"/>
    </source>
</evidence>
<proteinExistence type="predicted"/>
<protein>
    <submittedName>
        <fullName evidence="2">Uncharacterized protein</fullName>
    </submittedName>
</protein>
<dbReference type="Proteomes" id="UP000629468">
    <property type="component" value="Unassembled WGS sequence"/>
</dbReference>
<reference evidence="2 3" key="1">
    <citation type="journal article" name="Sci. Rep.">
        <title>Telomere-to-telomere assembled and centromere annotated genomes of the two main subspecies of the button mushroom Agaricus bisporus reveal especially polymorphic chromosome ends.</title>
        <authorList>
            <person name="Sonnenberg A.S.M."/>
            <person name="Sedaghat-Telgerd N."/>
            <person name="Lavrijssen B."/>
            <person name="Ohm R.A."/>
            <person name="Hendrickx P.M."/>
            <person name="Scholtmeijer K."/>
            <person name="Baars J.J.P."/>
            <person name="van Peer A."/>
        </authorList>
    </citation>
    <scope>NUCLEOTIDE SEQUENCE [LARGE SCALE GENOMIC DNA]</scope>
    <source>
        <strain evidence="2 3">H119_p4</strain>
    </source>
</reference>
<dbReference type="AlphaFoldDB" id="A0A8H7EXT1"/>
<keyword evidence="1" id="KW-0812">Transmembrane</keyword>
<evidence type="ECO:0000256" key="1">
    <source>
        <dbReference type="SAM" id="Phobius"/>
    </source>
</evidence>
<comment type="caution">
    <text evidence="2">The sequence shown here is derived from an EMBL/GenBank/DDBJ whole genome shotgun (WGS) entry which is preliminary data.</text>
</comment>
<sequence>MVAGGDSAVRQLYFFPILFLLFLCYNGSSVKSICTAILVFRNTVSLSNVFVGGLILLIGEGHHAVRDHSEPVVERPGIERDALLIRYALIYDREPSSESGRRNRIGME</sequence>
<keyword evidence="1" id="KW-0472">Membrane</keyword>
<name>A0A8H7EXT1_AGABI</name>
<accession>A0A8H7EXT1</accession>
<feature type="transmembrane region" description="Helical" evidence="1">
    <location>
        <begin position="36"/>
        <end position="58"/>
    </location>
</feature>